<name>A0ABS7QH42_9ACTN</name>
<feature type="transmembrane region" description="Helical" evidence="2">
    <location>
        <begin position="98"/>
        <end position="116"/>
    </location>
</feature>
<keyword evidence="2" id="KW-0472">Membrane</keyword>
<proteinExistence type="predicted"/>
<feature type="region of interest" description="Disordered" evidence="1">
    <location>
        <begin position="1"/>
        <end position="20"/>
    </location>
</feature>
<accession>A0ABS7QH42</accession>
<evidence type="ECO:0000256" key="2">
    <source>
        <dbReference type="SAM" id="Phobius"/>
    </source>
</evidence>
<feature type="compositionally biased region" description="Basic and acidic residues" evidence="1">
    <location>
        <begin position="49"/>
        <end position="58"/>
    </location>
</feature>
<feature type="region of interest" description="Disordered" evidence="1">
    <location>
        <begin position="30"/>
        <end position="89"/>
    </location>
</feature>
<evidence type="ECO:0000313" key="4">
    <source>
        <dbReference type="Proteomes" id="UP000778578"/>
    </source>
</evidence>
<dbReference type="RefSeq" id="WP_222968837.1">
    <property type="nucleotide sequence ID" value="NZ_JAINZZ010000075.1"/>
</dbReference>
<gene>
    <name evidence="3" type="ORF">K7862_33330</name>
</gene>
<reference evidence="3 4" key="1">
    <citation type="submission" date="2021-08" db="EMBL/GenBank/DDBJ databases">
        <title>WGS of actinomycetes from Thailand.</title>
        <authorList>
            <person name="Thawai C."/>
        </authorList>
    </citation>
    <scope>NUCLEOTIDE SEQUENCE [LARGE SCALE GENOMIC DNA]</scope>
    <source>
        <strain evidence="3 4">PLK6-54</strain>
    </source>
</reference>
<protein>
    <submittedName>
        <fullName evidence="3">Uncharacterized protein</fullName>
    </submittedName>
</protein>
<dbReference type="EMBL" id="JAINZZ010000075">
    <property type="protein sequence ID" value="MBY8882487.1"/>
    <property type="molecule type" value="Genomic_DNA"/>
</dbReference>
<evidence type="ECO:0000256" key="1">
    <source>
        <dbReference type="SAM" id="MobiDB-lite"/>
    </source>
</evidence>
<comment type="caution">
    <text evidence="3">The sequence shown here is derived from an EMBL/GenBank/DDBJ whole genome shotgun (WGS) entry which is preliminary data.</text>
</comment>
<keyword evidence="4" id="KW-1185">Reference proteome</keyword>
<organism evidence="3 4">
    <name type="scientific">Actinacidiphila acidipaludis</name>
    <dbReference type="NCBI Taxonomy" id="2873382"/>
    <lineage>
        <taxon>Bacteria</taxon>
        <taxon>Bacillati</taxon>
        <taxon>Actinomycetota</taxon>
        <taxon>Actinomycetes</taxon>
        <taxon>Kitasatosporales</taxon>
        <taxon>Streptomycetaceae</taxon>
        <taxon>Actinacidiphila</taxon>
    </lineage>
</organism>
<evidence type="ECO:0000313" key="3">
    <source>
        <dbReference type="EMBL" id="MBY8882487.1"/>
    </source>
</evidence>
<dbReference type="Proteomes" id="UP000778578">
    <property type="component" value="Unassembled WGS sequence"/>
</dbReference>
<sequence>MTTDSSPLPEGEPPVPDDVWDRFLADSERDIRATAPKEPSARARIVARRLREEDEKAAAEAPRGRFGRRGRGPVRAAPHGWRSGTTDEAERRLARRRLVRGAIGVILAVLVVLILLSPGRAWSLVSGGGWGHNGAAVPAPVATLTGSTGSAGQ</sequence>
<keyword evidence="2" id="KW-0812">Transmembrane</keyword>
<keyword evidence="2" id="KW-1133">Transmembrane helix</keyword>